<feature type="transmembrane region" description="Helical" evidence="2">
    <location>
        <begin position="173"/>
        <end position="193"/>
    </location>
</feature>
<keyword evidence="2" id="KW-1133">Transmembrane helix</keyword>
<comment type="caution">
    <text evidence="4">The sequence shown here is derived from an EMBL/GenBank/DDBJ whole genome shotgun (WGS) entry which is preliminary data.</text>
</comment>
<dbReference type="InterPro" id="IPR048389">
    <property type="entry name" value="YciQ-like_C"/>
</dbReference>
<dbReference type="RefSeq" id="WP_197008982.1">
    <property type="nucleotide sequence ID" value="NZ_BAABES010000014.1"/>
</dbReference>
<gene>
    <name evidence="4" type="ORF">IW256_000029</name>
</gene>
<dbReference type="EMBL" id="JADOUA010000001">
    <property type="protein sequence ID" value="MBG6085916.1"/>
    <property type="molecule type" value="Genomic_DNA"/>
</dbReference>
<keyword evidence="2" id="KW-0812">Transmembrane</keyword>
<feature type="domain" description="Predicted membrane protein YciQ-like C-terminal" evidence="3">
    <location>
        <begin position="23"/>
        <end position="223"/>
    </location>
</feature>
<feature type="transmembrane region" description="Helical" evidence="2">
    <location>
        <begin position="147"/>
        <end position="167"/>
    </location>
</feature>
<sequence length="339" mass="35881">MFILALARTVADRSRLVRLRNTPPARTPPGLAGLLWKGSADYRHIAATLLDLADRGLLRIEQGEDGTAKRPGRRTWTLTTTGESGDELLPYERALLDDLTRRHGGGPVTVDALRQDFTLAALGDMIDEEAFTLGLVRRRGRRGERALRALVVTATVGCFGAGIVAGLRSQLTAAHMVGLMAYGAGALCGLALLPDKVYRPRRTWAGQRRRRRLAGYRRRLRRDERAGRGPTDVPLPYRLVLVRRRDEPVSGRPVGGLTGTAGAMAFVRDLIEGRRTGPRYVPRPGGGGGSSSPASDGHHGYGTSSSTDHSSGYSSGYSGGSGGSSGGGGDSGGGGGGSW</sequence>
<proteinExistence type="predicted"/>
<keyword evidence="5" id="KW-1185">Reference proteome</keyword>
<name>A0A931DEC5_9ACTN</name>
<dbReference type="AlphaFoldDB" id="A0A931DEC5"/>
<dbReference type="Proteomes" id="UP000614047">
    <property type="component" value="Unassembled WGS sequence"/>
</dbReference>
<feature type="compositionally biased region" description="Low complexity" evidence="1">
    <location>
        <begin position="291"/>
        <end position="316"/>
    </location>
</feature>
<reference evidence="4" key="1">
    <citation type="submission" date="2020-11" db="EMBL/GenBank/DDBJ databases">
        <title>Sequencing the genomes of 1000 actinobacteria strains.</title>
        <authorList>
            <person name="Klenk H.-P."/>
        </authorList>
    </citation>
    <scope>NUCLEOTIDE SEQUENCE</scope>
    <source>
        <strain evidence="4">DSM 43175</strain>
    </source>
</reference>
<dbReference type="Pfam" id="PF20990">
    <property type="entry name" value="DUF2207_C"/>
    <property type="match status" value="1"/>
</dbReference>
<accession>A0A931DEC5</accession>
<evidence type="ECO:0000313" key="5">
    <source>
        <dbReference type="Proteomes" id="UP000614047"/>
    </source>
</evidence>
<evidence type="ECO:0000256" key="1">
    <source>
        <dbReference type="SAM" id="MobiDB-lite"/>
    </source>
</evidence>
<evidence type="ECO:0000313" key="4">
    <source>
        <dbReference type="EMBL" id="MBG6085916.1"/>
    </source>
</evidence>
<organism evidence="4 5">
    <name type="scientific">Actinomadura viridis</name>
    <dbReference type="NCBI Taxonomy" id="58110"/>
    <lineage>
        <taxon>Bacteria</taxon>
        <taxon>Bacillati</taxon>
        <taxon>Actinomycetota</taxon>
        <taxon>Actinomycetes</taxon>
        <taxon>Streptosporangiales</taxon>
        <taxon>Thermomonosporaceae</taxon>
        <taxon>Actinomadura</taxon>
    </lineage>
</organism>
<feature type="compositionally biased region" description="Gly residues" evidence="1">
    <location>
        <begin position="317"/>
        <end position="339"/>
    </location>
</feature>
<keyword evidence="2" id="KW-0472">Membrane</keyword>
<evidence type="ECO:0000259" key="3">
    <source>
        <dbReference type="Pfam" id="PF20990"/>
    </source>
</evidence>
<protein>
    <submittedName>
        <fullName evidence="4">Membrane protein YgcG</fullName>
    </submittedName>
</protein>
<feature type="region of interest" description="Disordered" evidence="1">
    <location>
        <begin position="274"/>
        <end position="339"/>
    </location>
</feature>
<evidence type="ECO:0000256" key="2">
    <source>
        <dbReference type="SAM" id="Phobius"/>
    </source>
</evidence>